<reference evidence="3 4" key="1">
    <citation type="submission" date="2019-03" db="EMBL/GenBank/DDBJ databases">
        <authorList>
            <person name="Kim M.K.M."/>
        </authorList>
    </citation>
    <scope>NUCLEOTIDE SEQUENCE [LARGE SCALE GENOMIC DNA]</scope>
    <source>
        <strain evidence="3 4">18JY15-6</strain>
    </source>
</reference>
<evidence type="ECO:0000313" key="3">
    <source>
        <dbReference type="EMBL" id="TCJ30372.1"/>
    </source>
</evidence>
<name>A0A4V2NZU4_9ACTN</name>
<dbReference type="EMBL" id="SJZJ01000004">
    <property type="protein sequence ID" value="TCJ30372.1"/>
    <property type="molecule type" value="Genomic_DNA"/>
</dbReference>
<accession>A0A4V2NZU4</accession>
<dbReference type="GO" id="GO:0008168">
    <property type="term" value="F:methyltransferase activity"/>
    <property type="evidence" value="ECO:0007669"/>
    <property type="project" value="UniProtKB-KW"/>
</dbReference>
<dbReference type="AlphaFoldDB" id="A0A4V2NZU4"/>
<dbReference type="InterPro" id="IPR029063">
    <property type="entry name" value="SAM-dependent_MTases_sf"/>
</dbReference>
<dbReference type="PANTHER" id="PTHR43619">
    <property type="entry name" value="S-ADENOSYL-L-METHIONINE-DEPENDENT METHYLTRANSFERASE YKTD-RELATED"/>
    <property type="match status" value="1"/>
</dbReference>
<evidence type="ECO:0000256" key="1">
    <source>
        <dbReference type="ARBA" id="ARBA00022603"/>
    </source>
</evidence>
<proteinExistence type="predicted"/>
<keyword evidence="4" id="KW-1185">Reference proteome</keyword>
<keyword evidence="1 3" id="KW-0489">Methyltransferase</keyword>
<dbReference type="SUPFAM" id="SSF53335">
    <property type="entry name" value="S-adenosyl-L-methionine-dependent methyltransferases"/>
    <property type="match status" value="1"/>
</dbReference>
<sequence length="282" mass="29822">MSLRRTSAAISPTAHYTGYVWARHGIGPAGLATRTGAVLYNGLRPAMAASAATGGPTLEGLLLGRHRAMDALLTEAIESGRIGQVVEIAAGLSPRGHQYATTYGDKLTYVEADLPGMAALKRQALARVGGPGSATHRVVDFDALATAGPHALSSVMAQLDPTVGTAVITEGLLNYLPTEAVTGLWARLATELHRFPAGLYLSDLHLAGENRSAALTTFSTLLGAFVRGRIHFHFADVASAEQALRDAGFREATLHRPDAERWDLPPHLRAGARLVRVVEAQI</sequence>
<keyword evidence="2 3" id="KW-0808">Transferase</keyword>
<dbReference type="OrthoDB" id="7063113at2"/>
<dbReference type="Gene3D" id="3.40.50.150">
    <property type="entry name" value="Vaccinia Virus protein VP39"/>
    <property type="match status" value="1"/>
</dbReference>
<evidence type="ECO:0000256" key="2">
    <source>
        <dbReference type="ARBA" id="ARBA00022679"/>
    </source>
</evidence>
<evidence type="ECO:0000313" key="4">
    <source>
        <dbReference type="Proteomes" id="UP000295453"/>
    </source>
</evidence>
<protein>
    <submittedName>
        <fullName evidence="3">Class I SAM-dependent methyltransferase</fullName>
    </submittedName>
</protein>
<dbReference type="InterPro" id="IPR007213">
    <property type="entry name" value="Ppm1/Ppm2/Tcmp"/>
</dbReference>
<dbReference type="PANTHER" id="PTHR43619:SF2">
    <property type="entry name" value="S-ADENOSYL-L-METHIONINE-DEPENDENT METHYLTRANSFERASES SUPERFAMILY PROTEIN"/>
    <property type="match status" value="1"/>
</dbReference>
<dbReference type="Proteomes" id="UP000295453">
    <property type="component" value="Unassembled WGS sequence"/>
</dbReference>
<dbReference type="GO" id="GO:0032259">
    <property type="term" value="P:methylation"/>
    <property type="evidence" value="ECO:0007669"/>
    <property type="project" value="UniProtKB-KW"/>
</dbReference>
<gene>
    <name evidence="3" type="ORF">EPD65_03990</name>
</gene>
<comment type="caution">
    <text evidence="3">The sequence shown here is derived from an EMBL/GenBank/DDBJ whole genome shotgun (WGS) entry which is preliminary data.</text>
</comment>
<organism evidence="3 4">
    <name type="scientific">Nocardioides jejuensis</name>
    <dbReference type="NCBI Taxonomy" id="2502782"/>
    <lineage>
        <taxon>Bacteria</taxon>
        <taxon>Bacillati</taxon>
        <taxon>Actinomycetota</taxon>
        <taxon>Actinomycetes</taxon>
        <taxon>Propionibacteriales</taxon>
        <taxon>Nocardioidaceae</taxon>
        <taxon>Nocardioides</taxon>
    </lineage>
</organism>
<dbReference type="RefSeq" id="WP_131581872.1">
    <property type="nucleotide sequence ID" value="NZ_SJZJ01000004.1"/>
</dbReference>
<dbReference type="Pfam" id="PF04072">
    <property type="entry name" value="LCM"/>
    <property type="match status" value="1"/>
</dbReference>